<feature type="region of interest" description="Disordered" evidence="1">
    <location>
        <begin position="358"/>
        <end position="379"/>
    </location>
</feature>
<evidence type="ECO:0000256" key="1">
    <source>
        <dbReference type="SAM" id="MobiDB-lite"/>
    </source>
</evidence>
<feature type="non-terminal residue" evidence="3">
    <location>
        <position position="1"/>
    </location>
</feature>
<dbReference type="Gene3D" id="3.40.50.300">
    <property type="entry name" value="P-loop containing nucleotide triphosphate hydrolases"/>
    <property type="match status" value="1"/>
</dbReference>
<proteinExistence type="predicted"/>
<dbReference type="PANTHER" id="PTHR14074:SF16">
    <property type="entry name" value="ANTIVIRAL INNATE IMMUNE RESPONSE RECEPTOR RIG-I"/>
    <property type="match status" value="1"/>
</dbReference>
<dbReference type="SUPFAM" id="SSF52540">
    <property type="entry name" value="P-loop containing nucleoside triphosphate hydrolases"/>
    <property type="match status" value="1"/>
</dbReference>
<dbReference type="Proteomes" id="UP000676336">
    <property type="component" value="Unassembled WGS sequence"/>
</dbReference>
<feature type="domain" description="Dicer partner-binding" evidence="2">
    <location>
        <begin position="154"/>
        <end position="221"/>
    </location>
</feature>
<comment type="caution">
    <text evidence="3">The sequence shown here is derived from an EMBL/GenBank/DDBJ whole genome shotgun (WGS) entry which is preliminary data.</text>
</comment>
<dbReference type="InterPro" id="IPR051363">
    <property type="entry name" value="RLR_Helicase"/>
</dbReference>
<protein>
    <recommendedName>
        <fullName evidence="2">Dicer partner-binding domain-containing protein</fullName>
    </recommendedName>
</protein>
<evidence type="ECO:0000313" key="4">
    <source>
        <dbReference type="Proteomes" id="UP000676336"/>
    </source>
</evidence>
<name>A0A8S3GUQ7_9BILA</name>
<dbReference type="PANTHER" id="PTHR14074">
    <property type="entry name" value="HELICASE WITH DEATH DOMAIN-RELATED"/>
    <property type="match status" value="1"/>
</dbReference>
<accession>A0A8S3GUQ7</accession>
<dbReference type="EMBL" id="CAJOBI010312207">
    <property type="protein sequence ID" value="CAF5171723.1"/>
    <property type="molecule type" value="Genomic_DNA"/>
</dbReference>
<dbReference type="InterPro" id="IPR048513">
    <property type="entry name" value="Dicer_PBD"/>
</dbReference>
<dbReference type="AlphaFoldDB" id="A0A8S3GUQ7"/>
<reference evidence="3" key="1">
    <citation type="submission" date="2021-02" db="EMBL/GenBank/DDBJ databases">
        <authorList>
            <person name="Nowell W R."/>
        </authorList>
    </citation>
    <scope>NUCLEOTIDE SEQUENCE</scope>
</reference>
<dbReference type="Pfam" id="PF20930">
    <property type="entry name" value="Dicer_PBD"/>
    <property type="match status" value="1"/>
</dbReference>
<dbReference type="GO" id="GO:0005737">
    <property type="term" value="C:cytoplasm"/>
    <property type="evidence" value="ECO:0007669"/>
    <property type="project" value="TreeGrafter"/>
</dbReference>
<sequence length="379" mass="44031">VLLWKKEQWLQEMRIRSVLVMHPTVFHELLNRNYIEFPHIKLLILDECHQAIRDHAYGSILKQYKSVLDRADNNINIRLPRLFSITTALLKTHCTPIQLQERIENLRSMFCSSIFTATDLICRQSNRLAKIPKETITVCKNTNKQQPEIAIEITREIYEALDYLNKLEPPQISSTMSPDENSSPLTIPRQVLTECLRLVDKLGIWALLRSSLPIITQLERLSSIAIEQSTASSSSSSHHISLSSPRAYSLFLDWTCTLLRLWRSRIKTVIETLDSNTLIEQYTTSKLRSLFDILKRFQSDATSVHSRRWSAIIFVDRKQETAVLNALLKDAAKRFPDEYSFMRPNFLIGYSTMQPTEDLSTSQHIQPMDSRKQVCRKRR</sequence>
<organism evidence="3 4">
    <name type="scientific">Rotaria magnacalcarata</name>
    <dbReference type="NCBI Taxonomy" id="392030"/>
    <lineage>
        <taxon>Eukaryota</taxon>
        <taxon>Metazoa</taxon>
        <taxon>Spiralia</taxon>
        <taxon>Gnathifera</taxon>
        <taxon>Rotifera</taxon>
        <taxon>Eurotatoria</taxon>
        <taxon>Bdelloidea</taxon>
        <taxon>Philodinida</taxon>
        <taxon>Philodinidae</taxon>
        <taxon>Rotaria</taxon>
    </lineage>
</organism>
<evidence type="ECO:0000259" key="2">
    <source>
        <dbReference type="Pfam" id="PF20930"/>
    </source>
</evidence>
<gene>
    <name evidence="3" type="ORF">SMN809_LOCUS65871</name>
</gene>
<evidence type="ECO:0000313" key="3">
    <source>
        <dbReference type="EMBL" id="CAF5171723.1"/>
    </source>
</evidence>
<dbReference type="InterPro" id="IPR027417">
    <property type="entry name" value="P-loop_NTPase"/>
</dbReference>